<accession>A0ABW5QI82</accession>
<evidence type="ECO:0000313" key="2">
    <source>
        <dbReference type="Proteomes" id="UP001597521"/>
    </source>
</evidence>
<dbReference type="Pfam" id="PF06169">
    <property type="entry name" value="DUF982"/>
    <property type="match status" value="1"/>
</dbReference>
<dbReference type="Gene3D" id="6.10.250.730">
    <property type="match status" value="1"/>
</dbReference>
<evidence type="ECO:0000313" key="1">
    <source>
        <dbReference type="EMBL" id="MFD2647447.1"/>
    </source>
</evidence>
<dbReference type="EMBL" id="JBHUNP010000001">
    <property type="protein sequence ID" value="MFD2647447.1"/>
    <property type="molecule type" value="Genomic_DNA"/>
</dbReference>
<dbReference type="Proteomes" id="UP001597521">
    <property type="component" value="Unassembled WGS sequence"/>
</dbReference>
<comment type="caution">
    <text evidence="1">The sequence shown here is derived from an EMBL/GenBank/DDBJ whole genome shotgun (WGS) entry which is preliminary data.</text>
</comment>
<sequence>MLDSIHAFSRPITIRLNGETQTITTPVEARNILLMEWPGERGDKHKIASSLCLDAMEGADPEPAWLAFMEAAIEAEIFVE</sequence>
<proteinExistence type="predicted"/>
<reference evidence="2" key="1">
    <citation type="journal article" date="2019" name="Int. J. Syst. Evol. Microbiol.">
        <title>The Global Catalogue of Microorganisms (GCM) 10K type strain sequencing project: providing services to taxonomists for standard genome sequencing and annotation.</title>
        <authorList>
            <consortium name="The Broad Institute Genomics Platform"/>
            <consortium name="The Broad Institute Genome Sequencing Center for Infectious Disease"/>
            <person name="Wu L."/>
            <person name="Ma J."/>
        </authorList>
    </citation>
    <scope>NUCLEOTIDE SEQUENCE [LARGE SCALE GENOMIC DNA]</scope>
    <source>
        <strain evidence="2">CCM 7427</strain>
    </source>
</reference>
<gene>
    <name evidence="1" type="ORF">ACFSX5_06500</name>
</gene>
<dbReference type="InterPro" id="IPR010385">
    <property type="entry name" value="DUF982"/>
</dbReference>
<keyword evidence="2" id="KW-1185">Reference proteome</keyword>
<protein>
    <submittedName>
        <fullName evidence="1">DUF982 domain-containing protein</fullName>
    </submittedName>
</protein>
<name>A0ABW5QI82_9HYPH</name>
<dbReference type="RefSeq" id="WP_386832472.1">
    <property type="nucleotide sequence ID" value="NZ_JBHUNP010000001.1"/>
</dbReference>
<organism evidence="1 2">
    <name type="scientific">Devosia albogilva</name>
    <dbReference type="NCBI Taxonomy" id="429726"/>
    <lineage>
        <taxon>Bacteria</taxon>
        <taxon>Pseudomonadati</taxon>
        <taxon>Pseudomonadota</taxon>
        <taxon>Alphaproteobacteria</taxon>
        <taxon>Hyphomicrobiales</taxon>
        <taxon>Devosiaceae</taxon>
        <taxon>Devosia</taxon>
    </lineage>
</organism>